<dbReference type="InterPro" id="IPR002052">
    <property type="entry name" value="DNA_methylase_N6_adenine_CS"/>
</dbReference>
<feature type="domain" description="MmeI-like N-terminal" evidence="5">
    <location>
        <begin position="9"/>
        <end position="179"/>
    </location>
</feature>
<evidence type="ECO:0000259" key="6">
    <source>
        <dbReference type="Pfam" id="PF20465"/>
    </source>
</evidence>
<evidence type="ECO:0000256" key="1">
    <source>
        <dbReference type="ARBA" id="ARBA00011900"/>
    </source>
</evidence>
<evidence type="ECO:0000259" key="5">
    <source>
        <dbReference type="Pfam" id="PF20464"/>
    </source>
</evidence>
<evidence type="ECO:0000259" key="9">
    <source>
        <dbReference type="Pfam" id="PF20473"/>
    </source>
</evidence>
<dbReference type="InterPro" id="IPR050953">
    <property type="entry name" value="N4_N6_ade-DNA_methylase"/>
</dbReference>
<evidence type="ECO:0000256" key="3">
    <source>
        <dbReference type="ARBA" id="ARBA00022679"/>
    </source>
</evidence>
<dbReference type="PANTHER" id="PTHR33841">
    <property type="entry name" value="DNA METHYLTRANSFERASE YEEA-RELATED"/>
    <property type="match status" value="1"/>
</dbReference>
<dbReference type="Pfam" id="PF20464">
    <property type="entry name" value="MmeI_N"/>
    <property type="match status" value="1"/>
</dbReference>
<evidence type="ECO:0000259" key="7">
    <source>
        <dbReference type="Pfam" id="PF20466"/>
    </source>
</evidence>
<dbReference type="GO" id="GO:0008168">
    <property type="term" value="F:methyltransferase activity"/>
    <property type="evidence" value="ECO:0007669"/>
    <property type="project" value="UniProtKB-KW"/>
</dbReference>
<comment type="caution">
    <text evidence="10">The sequence shown here is derived from an EMBL/GenBank/DDBJ whole genome shotgun (WGS) entry which is preliminary data.</text>
</comment>
<keyword evidence="3" id="KW-0808">Transferase</keyword>
<comment type="catalytic activity">
    <reaction evidence="4">
        <text>a 2'-deoxyadenosine in DNA + S-adenosyl-L-methionine = an N(6)-methyl-2'-deoxyadenosine in DNA + S-adenosyl-L-homocysteine + H(+)</text>
        <dbReference type="Rhea" id="RHEA:15197"/>
        <dbReference type="Rhea" id="RHEA-COMP:12418"/>
        <dbReference type="Rhea" id="RHEA-COMP:12419"/>
        <dbReference type="ChEBI" id="CHEBI:15378"/>
        <dbReference type="ChEBI" id="CHEBI:57856"/>
        <dbReference type="ChEBI" id="CHEBI:59789"/>
        <dbReference type="ChEBI" id="CHEBI:90615"/>
        <dbReference type="ChEBI" id="CHEBI:90616"/>
        <dbReference type="EC" id="2.1.1.72"/>
    </reaction>
</comment>
<dbReference type="Gene3D" id="3.40.50.150">
    <property type="entry name" value="Vaccinia Virus protein VP39"/>
    <property type="match status" value="1"/>
</dbReference>
<dbReference type="EMBL" id="JBHTOK010000019">
    <property type="protein sequence ID" value="MFD1440597.1"/>
    <property type="molecule type" value="Genomic_DNA"/>
</dbReference>
<dbReference type="Proteomes" id="UP001597212">
    <property type="component" value="Unassembled WGS sequence"/>
</dbReference>
<dbReference type="Pfam" id="PF20473">
    <property type="entry name" value="MmeI_Mtase"/>
    <property type="match status" value="1"/>
</dbReference>
<dbReference type="EC" id="2.1.1.72" evidence="1"/>
<organism evidence="10 11">
    <name type="scientific">Lacticaseibacillus hegangensis</name>
    <dbReference type="NCBI Taxonomy" id="2486010"/>
    <lineage>
        <taxon>Bacteria</taxon>
        <taxon>Bacillati</taxon>
        <taxon>Bacillota</taxon>
        <taxon>Bacilli</taxon>
        <taxon>Lactobacillales</taxon>
        <taxon>Lactobacillaceae</taxon>
        <taxon>Lacticaseibacillus</taxon>
    </lineage>
</organism>
<dbReference type="PRINTS" id="PR00507">
    <property type="entry name" value="N12N6MTFRASE"/>
</dbReference>
<dbReference type="InterPro" id="IPR046816">
    <property type="entry name" value="MmeI_Mtase"/>
</dbReference>
<sequence length="938" mass="106182">MEKNALLQRALTFQKNWLPLVEQGHVTERQHDREFMADFYEVFGISRSVSRAGYEWRVKIDGHDKRIDSLLPKLLIIEMESQGVKIVDNPNAGYEQAAHYAYALDDANKPKYILACDFEHFYLRDPATKDVWTTTLQDFVKDIDEFSFLLGYEQKLQEDQAVVNAKAAGKISTIYRHILDVGVQPNAASLLMTRIVFCLFADDTSIFERNGVFQEFLENTAEDGSDLLSKLTVLFRQLNTSDHDWIGQKREFGYINGGLFALDIAKFTTDLGLTFNADVRQSLIDASHQDWSVISPVIFGSMFEGALDPEKRHDLGAHFTSEKNILKVIDSLFMDDLRHEFDVARHTSNAGGARTKALNRLHSKILDLKFLDPACGSGNFLIVAYRELRRLEHEILDALIKDQVQGGMQLSFDFVTTNIKVEVSQFYGIEIQAYAVSIARVGMWLMDHLMNVEASELFGELVRRIPLHAGANIIRADSLTNDWFEVFSQKGIELHMKPLYPNELDFIFGNPPFLGYTLESADQKKSHEVATKSIKGYKKLDFASGWFIKSASAMQANPNIQAALVATNSISQGEQATILWKALFAQGININFAHQTFKWDNNGAAVHVVIIGFRKSTVDDSHLFTYESINSDPVEKIVPHINQYLLNLPQTIIEASRIQLSGLPEMTKGSSPTDDGNFIITQEEEQQLTQVCADSSRYIFDYYGAKDFLHNTPRRILYLKGAPLSVLATPLIKSRLERIREFRKKSSKKSTIALSNYPAQFDEDRVDLGPLMAIPRVSSIQREYVPMGYFTGNVIMADATFQLPNASLAIFALLESKMHTAWLRMVGGRLKSDFRYSNTLVYNTFPIPPLNAHERGYLDRYAQLILAARDENSSNETSLASLYDPVIMPATLRKAHMRNDKFVDSIYGLSDPSEEDRVAKLVELYQTIFSSDKSPIKK</sequence>
<dbReference type="InterPro" id="IPR046817">
    <property type="entry name" value="MmeI_N"/>
</dbReference>
<dbReference type="InterPro" id="IPR046820">
    <property type="entry name" value="MmeI_TRD"/>
</dbReference>
<evidence type="ECO:0000313" key="11">
    <source>
        <dbReference type="Proteomes" id="UP001597212"/>
    </source>
</evidence>
<dbReference type="InterPro" id="IPR046818">
    <property type="entry name" value="MmeI_C"/>
</dbReference>
<feature type="domain" description="MmeI-like helicase spacer" evidence="6">
    <location>
        <begin position="188"/>
        <end position="260"/>
    </location>
</feature>
<name>A0ABW4CXJ4_9LACO</name>
<dbReference type="RefSeq" id="WP_125754579.1">
    <property type="nucleotide sequence ID" value="NZ_JBHTOK010000019.1"/>
</dbReference>
<keyword evidence="2 10" id="KW-0489">Methyltransferase</keyword>
<evidence type="ECO:0000256" key="4">
    <source>
        <dbReference type="ARBA" id="ARBA00047942"/>
    </source>
</evidence>
<feature type="domain" description="MmeI-like DNA-methyltransferase" evidence="9">
    <location>
        <begin position="353"/>
        <end position="624"/>
    </location>
</feature>
<dbReference type="InterPro" id="IPR029063">
    <property type="entry name" value="SAM-dependent_MTases_sf"/>
</dbReference>
<feature type="domain" description="MmeI-like target recognition" evidence="7">
    <location>
        <begin position="649"/>
        <end position="850"/>
    </location>
</feature>
<reference evidence="11" key="1">
    <citation type="journal article" date="2019" name="Int. J. Syst. Evol. Microbiol.">
        <title>The Global Catalogue of Microorganisms (GCM) 10K type strain sequencing project: providing services to taxonomists for standard genome sequencing and annotation.</title>
        <authorList>
            <consortium name="The Broad Institute Genomics Platform"/>
            <consortium name="The Broad Institute Genome Sequencing Center for Infectious Disease"/>
            <person name="Wu L."/>
            <person name="Ma J."/>
        </authorList>
    </citation>
    <scope>NUCLEOTIDE SEQUENCE [LARGE SCALE GENOMIC DNA]</scope>
    <source>
        <strain evidence="11">CCM 8912</strain>
    </source>
</reference>
<keyword evidence="11" id="KW-1185">Reference proteome</keyword>
<dbReference type="Pfam" id="PF20465">
    <property type="entry name" value="MmeI_hel"/>
    <property type="match status" value="1"/>
</dbReference>
<dbReference type="PROSITE" id="PS00092">
    <property type="entry name" value="N6_MTASE"/>
    <property type="match status" value="1"/>
</dbReference>
<dbReference type="Pfam" id="PF20466">
    <property type="entry name" value="MmeI_TRD"/>
    <property type="match status" value="1"/>
</dbReference>
<evidence type="ECO:0000256" key="2">
    <source>
        <dbReference type="ARBA" id="ARBA00022603"/>
    </source>
</evidence>
<dbReference type="GO" id="GO:0032259">
    <property type="term" value="P:methylation"/>
    <property type="evidence" value="ECO:0007669"/>
    <property type="project" value="UniProtKB-KW"/>
</dbReference>
<dbReference type="SUPFAM" id="SSF53335">
    <property type="entry name" value="S-adenosyl-L-methionine-dependent methyltransferases"/>
    <property type="match status" value="1"/>
</dbReference>
<protein>
    <recommendedName>
        <fullName evidence="1">site-specific DNA-methyltransferase (adenine-specific)</fullName>
        <ecNumber evidence="1">2.1.1.72</ecNumber>
    </recommendedName>
</protein>
<feature type="domain" description="MmeI-like C-terminal" evidence="8">
    <location>
        <begin position="858"/>
        <end position="928"/>
    </location>
</feature>
<accession>A0ABW4CXJ4</accession>
<proteinExistence type="predicted"/>
<dbReference type="Pfam" id="PF20467">
    <property type="entry name" value="MmeI_C"/>
    <property type="match status" value="1"/>
</dbReference>
<gene>
    <name evidence="10" type="ORF">ACFQ5K_04220</name>
</gene>
<evidence type="ECO:0000259" key="8">
    <source>
        <dbReference type="Pfam" id="PF20467"/>
    </source>
</evidence>
<evidence type="ECO:0000313" key="10">
    <source>
        <dbReference type="EMBL" id="MFD1440597.1"/>
    </source>
</evidence>
<dbReference type="PANTHER" id="PTHR33841:SF1">
    <property type="entry name" value="DNA METHYLTRANSFERASE A"/>
    <property type="match status" value="1"/>
</dbReference>
<dbReference type="InterPro" id="IPR046819">
    <property type="entry name" value="MmeI_hel"/>
</dbReference>